<comment type="caution">
    <text evidence="10">The sequence shown here is derived from an EMBL/GenBank/DDBJ whole genome shotgun (WGS) entry which is preliminary data.</text>
</comment>
<name>A0AAE3M6Y0_9BACT</name>
<dbReference type="Pfam" id="PF13715">
    <property type="entry name" value="CarbopepD_reg_2"/>
    <property type="match status" value="1"/>
</dbReference>
<organism evidence="10 11">
    <name type="scientific">Plebeiibacterium sediminum</name>
    <dbReference type="NCBI Taxonomy" id="2992112"/>
    <lineage>
        <taxon>Bacteria</taxon>
        <taxon>Pseudomonadati</taxon>
        <taxon>Bacteroidota</taxon>
        <taxon>Bacteroidia</taxon>
        <taxon>Marinilabiliales</taxon>
        <taxon>Marinilabiliaceae</taxon>
        <taxon>Plebeiibacterium</taxon>
    </lineage>
</organism>
<proteinExistence type="inferred from homology"/>
<dbReference type="InterPro" id="IPR039426">
    <property type="entry name" value="TonB-dep_rcpt-like"/>
</dbReference>
<dbReference type="Proteomes" id="UP001209229">
    <property type="component" value="Unassembled WGS sequence"/>
</dbReference>
<protein>
    <submittedName>
        <fullName evidence="10">TonB-dependent receptor</fullName>
    </submittedName>
</protein>
<dbReference type="PROSITE" id="PS52016">
    <property type="entry name" value="TONB_DEPENDENT_REC_3"/>
    <property type="match status" value="1"/>
</dbReference>
<dbReference type="InterPro" id="IPR023997">
    <property type="entry name" value="TonB-dep_OMP_SusC/RagA_CS"/>
</dbReference>
<dbReference type="InterPro" id="IPR012910">
    <property type="entry name" value="Plug_dom"/>
</dbReference>
<sequence>MKYKILMFFLLTTAISYAQVNGKVTDKKTGDILPGVSIVIKGTISGTITDFNGEYAMKASPGDSLLFSFIGYKPISVAVGSNTTIDVKMEENQQEIDEVVVVGYGVQKKSDVTGSVVSFSTDKIEDRPQVNILQSLQGSMAGFRVSVDASNAEGASANMMIRGQNSITASNSPLIIMDGIPYSGRLSELNPNDINSIEVLKDASSTAIYGARGANGVILISTKMGRKGTMQVSYDGYISFDRLGHIPDMMDGETFAMRKTEYGETFTTTEEESIAMGRSTDWMDVATQTGQKQQHNLSIRGGNDKTQYFVSTVYNDAKGVAKNDLFKRLTIRLNMEHLLNSWIKFGTNTLLGRYDRSGYKASFFWAFAMNPLGKPYNEDGSIAMLAWEDAFFAENPLNPLNAKSEEITRRVNTSNYVQFDFPFLKGLSYKINTGYEFRNQLSQRYDGRDTYTGYLSNGVLHTDNNHEENWIIENIISYNKSLGKHNIFLTGLYSAQQEQDKYNNIYATNFPNDVMTYYQPNKASSIEAYAGLTQTNHISQMFRANYSYDSRYLFTATIRRDGYSAFGSNKKFGVFPSIALGWNVMNEAFFKQSSSFKNVDILKLRLSYGKNGNEAISAYSTLPSLASKNYLTADLTSAFGFYPNKLGNPSLGWESTESFNTGLDFTLFGNRLRGLLDLYWSKTSDLLLDKTISSINGVDNIRSNIGQTKNRGIEFQFSSVNIAKNDFTWSTDFNIASYKTSIVNVGLTDDDGKYIDDVANQWFINQPISVNYDYVFDGIWQENDDIANSAQPDAQPGDIKYKDVNDDGEINPDDKKIIGSRIPDFVAGITNSFAYKNFKFSFFLNSVYGVTMPNRLYETSVNSYRQNSFNKNFWSVDNPTNEYPANVDREVNPMSMNFYQDASFLRLQDVTFSYALPQKVCDKLTIKNAELYLNLKNMATWTKWEGLDPEFSDWNNQYATPQVKSVLIGVRVNL</sequence>
<dbReference type="Gene3D" id="2.60.40.1120">
    <property type="entry name" value="Carboxypeptidase-like, regulatory domain"/>
    <property type="match status" value="1"/>
</dbReference>
<evidence type="ECO:0000256" key="5">
    <source>
        <dbReference type="ARBA" id="ARBA00023136"/>
    </source>
</evidence>
<evidence type="ECO:0000256" key="8">
    <source>
        <dbReference type="SAM" id="SignalP"/>
    </source>
</evidence>
<dbReference type="Pfam" id="PF07715">
    <property type="entry name" value="Plug"/>
    <property type="match status" value="1"/>
</dbReference>
<accession>A0AAE3M6Y0</accession>
<dbReference type="Gene3D" id="2.40.170.20">
    <property type="entry name" value="TonB-dependent receptor, beta-barrel domain"/>
    <property type="match status" value="1"/>
</dbReference>
<dbReference type="InterPro" id="IPR036942">
    <property type="entry name" value="Beta-barrel_TonB_sf"/>
</dbReference>
<feature type="chain" id="PRO_5042210382" evidence="8">
    <location>
        <begin position="19"/>
        <end position="974"/>
    </location>
</feature>
<evidence type="ECO:0000256" key="3">
    <source>
        <dbReference type="ARBA" id="ARBA00022452"/>
    </source>
</evidence>
<dbReference type="EMBL" id="JAPDPJ010000045">
    <property type="protein sequence ID" value="MCW3788167.1"/>
    <property type="molecule type" value="Genomic_DNA"/>
</dbReference>
<keyword evidence="5 7" id="KW-0472">Membrane</keyword>
<evidence type="ECO:0000256" key="2">
    <source>
        <dbReference type="ARBA" id="ARBA00022448"/>
    </source>
</evidence>
<comment type="similarity">
    <text evidence="7">Belongs to the TonB-dependent receptor family.</text>
</comment>
<dbReference type="AlphaFoldDB" id="A0AAE3M6Y0"/>
<keyword evidence="4 7" id="KW-0812">Transmembrane</keyword>
<dbReference type="Gene3D" id="2.170.130.10">
    <property type="entry name" value="TonB-dependent receptor, plug domain"/>
    <property type="match status" value="1"/>
</dbReference>
<dbReference type="InterPro" id="IPR008969">
    <property type="entry name" value="CarboxyPept-like_regulatory"/>
</dbReference>
<dbReference type="NCBIfam" id="TIGR04056">
    <property type="entry name" value="OMP_RagA_SusC"/>
    <property type="match status" value="1"/>
</dbReference>
<evidence type="ECO:0000256" key="7">
    <source>
        <dbReference type="PROSITE-ProRule" id="PRU01360"/>
    </source>
</evidence>
<dbReference type="NCBIfam" id="TIGR04057">
    <property type="entry name" value="SusC_RagA_signa"/>
    <property type="match status" value="1"/>
</dbReference>
<keyword evidence="11" id="KW-1185">Reference proteome</keyword>
<feature type="domain" description="TonB-dependent receptor plug" evidence="9">
    <location>
        <begin position="109"/>
        <end position="217"/>
    </location>
</feature>
<dbReference type="RefSeq" id="WP_301191728.1">
    <property type="nucleotide sequence ID" value="NZ_JAPDPJ010000045.1"/>
</dbReference>
<dbReference type="InterPro" id="IPR037066">
    <property type="entry name" value="Plug_dom_sf"/>
</dbReference>
<evidence type="ECO:0000256" key="1">
    <source>
        <dbReference type="ARBA" id="ARBA00004571"/>
    </source>
</evidence>
<dbReference type="GO" id="GO:0009279">
    <property type="term" value="C:cell outer membrane"/>
    <property type="evidence" value="ECO:0007669"/>
    <property type="project" value="UniProtKB-SubCell"/>
</dbReference>
<evidence type="ECO:0000259" key="9">
    <source>
        <dbReference type="Pfam" id="PF07715"/>
    </source>
</evidence>
<evidence type="ECO:0000256" key="6">
    <source>
        <dbReference type="ARBA" id="ARBA00023237"/>
    </source>
</evidence>
<gene>
    <name evidence="10" type="ORF">OM075_16970</name>
</gene>
<evidence type="ECO:0000313" key="11">
    <source>
        <dbReference type="Proteomes" id="UP001209229"/>
    </source>
</evidence>
<dbReference type="InterPro" id="IPR023996">
    <property type="entry name" value="TonB-dep_OMP_SusC/RagA"/>
</dbReference>
<comment type="subcellular location">
    <subcellularLocation>
        <location evidence="1 7">Cell outer membrane</location>
        <topology evidence="1 7">Multi-pass membrane protein</topology>
    </subcellularLocation>
</comment>
<keyword evidence="6 7" id="KW-0998">Cell outer membrane</keyword>
<evidence type="ECO:0000313" key="10">
    <source>
        <dbReference type="EMBL" id="MCW3788167.1"/>
    </source>
</evidence>
<feature type="signal peptide" evidence="8">
    <location>
        <begin position="1"/>
        <end position="18"/>
    </location>
</feature>
<dbReference type="SUPFAM" id="SSF56935">
    <property type="entry name" value="Porins"/>
    <property type="match status" value="1"/>
</dbReference>
<keyword evidence="2 7" id="KW-0813">Transport</keyword>
<keyword evidence="8" id="KW-0732">Signal</keyword>
<keyword evidence="3 7" id="KW-1134">Transmembrane beta strand</keyword>
<reference evidence="10" key="1">
    <citation type="submission" date="2022-10" db="EMBL/GenBank/DDBJ databases">
        <authorList>
            <person name="Yu W.X."/>
        </authorList>
    </citation>
    <scope>NUCLEOTIDE SEQUENCE</scope>
    <source>
        <strain evidence="10">AAT</strain>
    </source>
</reference>
<keyword evidence="10" id="KW-0675">Receptor</keyword>
<evidence type="ECO:0000256" key="4">
    <source>
        <dbReference type="ARBA" id="ARBA00022692"/>
    </source>
</evidence>
<dbReference type="SUPFAM" id="SSF49464">
    <property type="entry name" value="Carboxypeptidase regulatory domain-like"/>
    <property type="match status" value="1"/>
</dbReference>